<sequence length="75" mass="8825">MNKIDSKFKEIESLFSKKDYEKYGLETKSGGISSAFKKHILWAKDNEGDNANNERLDKTTKENFYKVLEYLLRDI</sequence>
<name>A0ABQ0D1G8_9HELI</name>
<protein>
    <submittedName>
        <fullName evidence="1">Uncharacterized protein</fullName>
    </submittedName>
</protein>
<evidence type="ECO:0000313" key="1">
    <source>
        <dbReference type="EMBL" id="GAB0172174.1"/>
    </source>
</evidence>
<reference evidence="1 2" key="1">
    <citation type="submission" date="2024-06" db="EMBL/GenBank/DDBJ databases">
        <title>Draft genome sequence of Helicobacter trogontum NHP16-4001.</title>
        <authorList>
            <person name="Rimbara E."/>
            <person name="Suzuki M."/>
        </authorList>
    </citation>
    <scope>NUCLEOTIDE SEQUENCE [LARGE SCALE GENOMIC DNA]</scope>
    <source>
        <strain evidence="1 2">NHP16-4001</strain>
    </source>
</reference>
<gene>
    <name evidence="1" type="ORF">NHP164001_01870</name>
</gene>
<dbReference type="RefSeq" id="WP_034344643.1">
    <property type="nucleotide sequence ID" value="NZ_BAAFHN010000002.1"/>
</dbReference>
<dbReference type="EMBL" id="BAAFHN010000002">
    <property type="protein sequence ID" value="GAB0172174.1"/>
    <property type="molecule type" value="Genomic_DNA"/>
</dbReference>
<organism evidence="1 2">
    <name type="scientific">Helicobacter trogontum</name>
    <dbReference type="NCBI Taxonomy" id="50960"/>
    <lineage>
        <taxon>Bacteria</taxon>
        <taxon>Pseudomonadati</taxon>
        <taxon>Campylobacterota</taxon>
        <taxon>Epsilonproteobacteria</taxon>
        <taxon>Campylobacterales</taxon>
        <taxon>Helicobacteraceae</taxon>
        <taxon>Helicobacter</taxon>
    </lineage>
</organism>
<accession>A0ABQ0D1G8</accession>
<evidence type="ECO:0000313" key="2">
    <source>
        <dbReference type="Proteomes" id="UP001562457"/>
    </source>
</evidence>
<comment type="caution">
    <text evidence="1">The sequence shown here is derived from an EMBL/GenBank/DDBJ whole genome shotgun (WGS) entry which is preliminary data.</text>
</comment>
<keyword evidence="2" id="KW-1185">Reference proteome</keyword>
<proteinExistence type="predicted"/>
<dbReference type="Proteomes" id="UP001562457">
    <property type="component" value="Unassembled WGS sequence"/>
</dbReference>